<feature type="domain" description="MmeI-like DNA-methyltransferase" evidence="5">
    <location>
        <begin position="603"/>
        <end position="686"/>
    </location>
</feature>
<dbReference type="InterPro" id="IPR050953">
    <property type="entry name" value="N4_N6_ade-DNA_methylase"/>
</dbReference>
<accession>A0A022KY54</accession>
<protein>
    <recommendedName>
        <fullName evidence="1">site-specific DNA-methyltransferase (adenine-specific)</fullName>
        <ecNumber evidence="1">2.1.1.72</ecNumber>
    </recommendedName>
</protein>
<dbReference type="PANTHER" id="PTHR33841:SF1">
    <property type="entry name" value="DNA METHYLTRANSFERASE A"/>
    <property type="match status" value="1"/>
</dbReference>
<keyword evidence="2" id="KW-0489">Methyltransferase</keyword>
<evidence type="ECO:0000259" key="5">
    <source>
        <dbReference type="Pfam" id="PF20473"/>
    </source>
</evidence>
<evidence type="ECO:0000313" key="6">
    <source>
        <dbReference type="EMBL" id="EYT49855.1"/>
    </source>
</evidence>
<dbReference type="PANTHER" id="PTHR33841">
    <property type="entry name" value="DNA METHYLTRANSFERASE YEEA-RELATED"/>
    <property type="match status" value="1"/>
</dbReference>
<dbReference type="REBASE" id="62891">
    <property type="entry name" value="BmuAY4ORFCP"/>
</dbReference>
<reference evidence="6 7" key="1">
    <citation type="journal article" date="2013" name="Genome Announc.">
        <title>Draft genome sequence of an Actinobacterium, Brachybacterium muris strain UCD-AY4.</title>
        <authorList>
            <person name="Lo J.R."/>
            <person name="Lang J.M."/>
            <person name="Darling A.E."/>
            <person name="Eisen J.A."/>
            <person name="Coil D.A."/>
        </authorList>
    </citation>
    <scope>NUCLEOTIDE SEQUENCE [LARGE SCALE GENOMIC DNA]</scope>
    <source>
        <strain evidence="6 7">UCD-AY4</strain>
    </source>
</reference>
<dbReference type="Pfam" id="PF20473">
    <property type="entry name" value="MmeI_Mtase"/>
    <property type="match status" value="1"/>
</dbReference>
<dbReference type="STRING" id="1249481.D641_0105720"/>
<dbReference type="Gene3D" id="3.40.50.150">
    <property type="entry name" value="Vaccinia Virus protein VP39"/>
    <property type="match status" value="2"/>
</dbReference>
<dbReference type="OrthoDB" id="4280289at2"/>
<dbReference type="SUPFAM" id="SSF53335">
    <property type="entry name" value="S-adenosyl-L-methionine-dependent methyltransferases"/>
    <property type="match status" value="1"/>
</dbReference>
<comment type="caution">
    <text evidence="6">The sequence shown here is derived from an EMBL/GenBank/DDBJ whole genome shotgun (WGS) entry which is preliminary data.</text>
</comment>
<dbReference type="GO" id="GO:0009007">
    <property type="term" value="F:site-specific DNA-methyltransferase (adenine-specific) activity"/>
    <property type="evidence" value="ECO:0007669"/>
    <property type="project" value="UniProtKB-EC"/>
</dbReference>
<name>A0A022KY54_9MICO</name>
<dbReference type="InterPro" id="IPR029063">
    <property type="entry name" value="SAM-dependent_MTases_sf"/>
</dbReference>
<dbReference type="EMBL" id="AORC01000006">
    <property type="protein sequence ID" value="EYT49855.1"/>
    <property type="molecule type" value="Genomic_DNA"/>
</dbReference>
<dbReference type="GO" id="GO:0032259">
    <property type="term" value="P:methylation"/>
    <property type="evidence" value="ECO:0007669"/>
    <property type="project" value="UniProtKB-KW"/>
</dbReference>
<evidence type="ECO:0000256" key="1">
    <source>
        <dbReference type="ARBA" id="ARBA00011900"/>
    </source>
</evidence>
<dbReference type="EC" id="2.1.1.72" evidence="1"/>
<proteinExistence type="predicted"/>
<gene>
    <name evidence="6" type="ORF">D641_0105720</name>
</gene>
<dbReference type="HOGENOM" id="CLU_003916_0_0_11"/>
<keyword evidence="3" id="KW-0808">Transferase</keyword>
<comment type="catalytic activity">
    <reaction evidence="4">
        <text>a 2'-deoxyadenosine in DNA + S-adenosyl-L-methionine = an N(6)-methyl-2'-deoxyadenosine in DNA + S-adenosyl-L-homocysteine + H(+)</text>
        <dbReference type="Rhea" id="RHEA:15197"/>
        <dbReference type="Rhea" id="RHEA-COMP:12418"/>
        <dbReference type="Rhea" id="RHEA-COMP:12419"/>
        <dbReference type="ChEBI" id="CHEBI:15378"/>
        <dbReference type="ChEBI" id="CHEBI:57856"/>
        <dbReference type="ChEBI" id="CHEBI:59789"/>
        <dbReference type="ChEBI" id="CHEBI:90615"/>
        <dbReference type="ChEBI" id="CHEBI:90616"/>
        <dbReference type="EC" id="2.1.1.72"/>
    </reaction>
</comment>
<organism evidence="6 7">
    <name type="scientific">Brachybacterium muris UCD-AY4</name>
    <dbReference type="NCBI Taxonomy" id="1249481"/>
    <lineage>
        <taxon>Bacteria</taxon>
        <taxon>Bacillati</taxon>
        <taxon>Actinomycetota</taxon>
        <taxon>Actinomycetes</taxon>
        <taxon>Micrococcales</taxon>
        <taxon>Dermabacteraceae</taxon>
        <taxon>Brachybacterium</taxon>
    </lineage>
</organism>
<dbReference type="Proteomes" id="UP000019754">
    <property type="component" value="Unassembled WGS sequence"/>
</dbReference>
<dbReference type="RefSeq" id="WP_017822848.1">
    <property type="nucleotide sequence ID" value="NZ_AORC01000006.1"/>
</dbReference>
<dbReference type="InterPro" id="IPR046816">
    <property type="entry name" value="MmeI_Mtase"/>
</dbReference>
<evidence type="ECO:0000313" key="7">
    <source>
        <dbReference type="Proteomes" id="UP000019754"/>
    </source>
</evidence>
<keyword evidence="7" id="KW-1185">Reference proteome</keyword>
<evidence type="ECO:0000256" key="3">
    <source>
        <dbReference type="ARBA" id="ARBA00022679"/>
    </source>
</evidence>
<sequence length="1621" mass="178260">MAISDALYVVEDWISEHYFTSDDASKTFTARTKALMQEWRSTGEDDPDWRSPRERFTSARTGLVSRLLELQADAAALPETAHPDQRRELLRERSVALADELRTILGYTDDTGDEAAPGRWDVTTTGPLRRFATRGVDEAPLAMLDALAADDVQDVLAKQAGHLPADVVLAEGTEDEQRLTSVPQVLSALAISKDAPEFLLVLAGRFAVLTSAQLWPQGRYLVADLQTIAERNDLKRGGEVERMLAALSADSLAPDANSQIWWAATVQESIDNAVGVSEDLRDGVRDSIEIIANEVTRRREAQGLDPLPQDQAQPLALQSLRYLYRILFLLYAEASPELGVLPTGAPEYQAGYSVDRLRDLTQREVPLDAAHGTYLFSSLQILFDLINKGHRPTDAQADGPAEHGSGALVFENLDADLFRKDRTALIDEVKLGNQALQAVLENLLLSRVKKGKNRGFISYVALGINQLGAVYESLMSYTGSFADQDLVEVAKGGDPKDGSWVVPEDVIDESMTQHLVMVEDETGRKVPRTYRHGEFVFRLSGRARQQSASYYSPEVITSFTVSQGLAELLDPVITDETDLPDGTIVFDDEDFDHEPIRRRRTTAAEILNMSICEPALGSGAFAIEAVRQLAAEYLTRRQDELDQRIDPEQYAEELQRVKAYIALHNVYGVDLNSTAVELAEVSLWLDTMAPGLKAPWFGLRLRAGNSLIGARHAVYSAETLKDARLKAITETAPENLPVTTVHDQPDADGTRAGVAGKIFHFLLPGEGWLAAASDAEIKKLAPDAAKALRERAKGWAGKLTKPQIAQLEKLSQRVEELWGLALRRIRAAEEQSRRAIPVWGAETTEGGEVTRKQIEETLADANSAYQRLRLVMDAWCALWFWPVLPEDDVAPPTFYQWLETVQKILGTSLEVVKHATRSKGPGAGQLAIGSAQDWEELDAVEMMFGVGGAANIDQLIKDTKWLKRCIEIAKEQRFFHWELDFAAAFDRGGFDLQVGNPPWVYPGEPVTAIAIELDPTAYLSSAPKAKAYDVISTRAEWLHLALRSRSRGAAESRFLSASSQYPDADGKVADLYHAFIALGWMNVQRGGIVALVHPPGHLSAKGLSGLKRGSYLRLRRLWSFRNEKKLFKEIGNTRPFAVNIYGEPYFDGFLFAYPLFDPATALQSLAHDGSGPIPPAVDAEGVRNVAPHRQRVHLVTPDDLRAVQSATGGAEGAQAPLAPRLPSSMDSVIFEFLSAIEGAARVEGLGPQYSGGLSEEAAIVSGELVRRWGVVNRWQNVVLQGPNVDILNPAFQDRGRSMGSHRDYVAVDLQEPLRERVPATEYKRAGGASTPPGLNGDVHRGDIGALQGGYSLAWRRRVDPTTSRTLQAAILPPGATHVSYMHSIHSLGALDLVDVAGSASSLIADFLIRSLAVGNVYGELFDRLPVPSEGHALIGEFRARVVALNCIHPDFADLWRSVTSSFTQEVEWATNGSEGADGMLPRVDSAWSPDSPLLGAEQRRRAQVEIDSLMALMLGIDIDLLVAMYRQHFGTLWKYDHGLGANALVYDRGGNVVPSAIRAKWMKGKCSDADMSPEDRTAVHPSATGTGRTIVYEQPFRILDREADMRQAYAEFTRRMKENRS</sequence>
<evidence type="ECO:0000256" key="2">
    <source>
        <dbReference type="ARBA" id="ARBA00022603"/>
    </source>
</evidence>
<evidence type="ECO:0000256" key="4">
    <source>
        <dbReference type="ARBA" id="ARBA00047942"/>
    </source>
</evidence>